<feature type="chain" id="PRO_5012251366" evidence="7">
    <location>
        <begin position="21"/>
        <end position="492"/>
    </location>
</feature>
<keyword evidence="11" id="KW-1185">Reference proteome</keyword>
<dbReference type="EMBL" id="FQUQ01000001">
    <property type="protein sequence ID" value="SHE48484.1"/>
    <property type="molecule type" value="Genomic_DNA"/>
</dbReference>
<dbReference type="Pfam" id="PF07980">
    <property type="entry name" value="SusD_RagB"/>
    <property type="match status" value="1"/>
</dbReference>
<accession>A0A1M4TVS7</accession>
<comment type="similarity">
    <text evidence="2">Belongs to the SusD family.</text>
</comment>
<sequence length="492" mass="55847">MKTKFRFMVFLMIITTIVSSCKKFLDVAPESDATTGNAYHTAADADAALIGAYQTLYTDYFIWENFVMYDVRADNAYAGGDAQELYQYDEVSVSPLNSRILLTWKQLYNGIAKANLIIEKVPEIKDPKLDVDNRRINLIAEAKFLRAFYYFELVRAFGGVPIVKEFGKITPDQANVKRASDVEVYNFIVEDLEAALALPTEYGSASLSKSKATRGAVYALLAKVYAQRPDRNYTKVLEYCNEVAKLGYGLHDSYDQLFDGLNYHTRETIFLVQFIANTPEANWGPQLLLPPSISGDDWRKYVTPSKNLIAAYDAAGDKQRKAATILMDEVEWSDEFWKPCATSGEIPFPYKFRHANAWASGDHVYLLRYDDILLLKAEALNELNRGAEALEPLNAIRKRVDLDDITTTSQQELRDIILNERRLELALEGYRWDDLIRTGKLVSTMNNLQEFKLTCSGTSTKMIYNMNNNKSLMPVPQGEMNRNPNLTQNPGF</sequence>
<dbReference type="AlphaFoldDB" id="A0A1M4TVS7"/>
<dbReference type="InterPro" id="IPR012944">
    <property type="entry name" value="SusD_RagB_dom"/>
</dbReference>
<feature type="region of interest" description="Disordered" evidence="6">
    <location>
        <begin position="473"/>
        <end position="492"/>
    </location>
</feature>
<protein>
    <submittedName>
        <fullName evidence="10">Starch-binding associating with outer membrane</fullName>
    </submittedName>
</protein>
<name>A0A1M4TVS7_9SPHI</name>
<evidence type="ECO:0000256" key="5">
    <source>
        <dbReference type="ARBA" id="ARBA00023237"/>
    </source>
</evidence>
<dbReference type="CDD" id="cd08977">
    <property type="entry name" value="SusD"/>
    <property type="match status" value="1"/>
</dbReference>
<feature type="compositionally biased region" description="Polar residues" evidence="6">
    <location>
        <begin position="480"/>
        <end position="492"/>
    </location>
</feature>
<gene>
    <name evidence="10" type="ORF">SAMN04488522_101336</name>
</gene>
<dbReference type="RefSeq" id="WP_073226572.1">
    <property type="nucleotide sequence ID" value="NZ_FQUQ01000001.1"/>
</dbReference>
<keyword evidence="4" id="KW-0472">Membrane</keyword>
<evidence type="ECO:0000313" key="10">
    <source>
        <dbReference type="EMBL" id="SHE48484.1"/>
    </source>
</evidence>
<keyword evidence="5" id="KW-0998">Cell outer membrane</keyword>
<evidence type="ECO:0000259" key="9">
    <source>
        <dbReference type="Pfam" id="PF14322"/>
    </source>
</evidence>
<dbReference type="InterPro" id="IPR033985">
    <property type="entry name" value="SusD-like_N"/>
</dbReference>
<feature type="domain" description="SusD-like N-terminal" evidence="9">
    <location>
        <begin position="23"/>
        <end position="225"/>
    </location>
</feature>
<organism evidence="10 11">
    <name type="scientific">Pedobacter caeni</name>
    <dbReference type="NCBI Taxonomy" id="288992"/>
    <lineage>
        <taxon>Bacteria</taxon>
        <taxon>Pseudomonadati</taxon>
        <taxon>Bacteroidota</taxon>
        <taxon>Sphingobacteriia</taxon>
        <taxon>Sphingobacteriales</taxon>
        <taxon>Sphingobacteriaceae</taxon>
        <taxon>Pedobacter</taxon>
    </lineage>
</organism>
<feature type="domain" description="RagB/SusD" evidence="8">
    <location>
        <begin position="351"/>
        <end position="492"/>
    </location>
</feature>
<feature type="signal peptide" evidence="7">
    <location>
        <begin position="1"/>
        <end position="20"/>
    </location>
</feature>
<dbReference type="PROSITE" id="PS51257">
    <property type="entry name" value="PROKAR_LIPOPROTEIN"/>
    <property type="match status" value="1"/>
</dbReference>
<comment type="subcellular location">
    <subcellularLocation>
        <location evidence="1">Cell outer membrane</location>
    </subcellularLocation>
</comment>
<evidence type="ECO:0000256" key="3">
    <source>
        <dbReference type="ARBA" id="ARBA00022729"/>
    </source>
</evidence>
<dbReference type="Pfam" id="PF14322">
    <property type="entry name" value="SusD-like_3"/>
    <property type="match status" value="1"/>
</dbReference>
<dbReference type="Gene3D" id="1.25.40.390">
    <property type="match status" value="1"/>
</dbReference>
<evidence type="ECO:0000256" key="1">
    <source>
        <dbReference type="ARBA" id="ARBA00004442"/>
    </source>
</evidence>
<evidence type="ECO:0000256" key="4">
    <source>
        <dbReference type="ARBA" id="ARBA00023136"/>
    </source>
</evidence>
<evidence type="ECO:0000256" key="2">
    <source>
        <dbReference type="ARBA" id="ARBA00006275"/>
    </source>
</evidence>
<dbReference type="STRING" id="288992.SAMN04488522_101336"/>
<dbReference type="SUPFAM" id="SSF48452">
    <property type="entry name" value="TPR-like"/>
    <property type="match status" value="1"/>
</dbReference>
<dbReference type="Proteomes" id="UP000184287">
    <property type="component" value="Unassembled WGS sequence"/>
</dbReference>
<evidence type="ECO:0000259" key="8">
    <source>
        <dbReference type="Pfam" id="PF07980"/>
    </source>
</evidence>
<reference evidence="11" key="1">
    <citation type="submission" date="2016-11" db="EMBL/GenBank/DDBJ databases">
        <authorList>
            <person name="Varghese N."/>
            <person name="Submissions S."/>
        </authorList>
    </citation>
    <scope>NUCLEOTIDE SEQUENCE [LARGE SCALE GENOMIC DNA]</scope>
    <source>
        <strain evidence="11">DSM 16990</strain>
    </source>
</reference>
<evidence type="ECO:0000256" key="7">
    <source>
        <dbReference type="SAM" id="SignalP"/>
    </source>
</evidence>
<dbReference type="GO" id="GO:0009279">
    <property type="term" value="C:cell outer membrane"/>
    <property type="evidence" value="ECO:0007669"/>
    <property type="project" value="UniProtKB-SubCell"/>
</dbReference>
<keyword evidence="3 7" id="KW-0732">Signal</keyword>
<proteinExistence type="inferred from homology"/>
<dbReference type="InterPro" id="IPR011990">
    <property type="entry name" value="TPR-like_helical_dom_sf"/>
</dbReference>
<evidence type="ECO:0000256" key="6">
    <source>
        <dbReference type="SAM" id="MobiDB-lite"/>
    </source>
</evidence>
<evidence type="ECO:0000313" key="11">
    <source>
        <dbReference type="Proteomes" id="UP000184287"/>
    </source>
</evidence>